<organism evidence="3 4">
    <name type="scientific">Coccomyxa viridis</name>
    <dbReference type="NCBI Taxonomy" id="1274662"/>
    <lineage>
        <taxon>Eukaryota</taxon>
        <taxon>Viridiplantae</taxon>
        <taxon>Chlorophyta</taxon>
        <taxon>core chlorophytes</taxon>
        <taxon>Trebouxiophyceae</taxon>
        <taxon>Trebouxiophyceae incertae sedis</taxon>
        <taxon>Coccomyxaceae</taxon>
        <taxon>Coccomyxa</taxon>
    </lineage>
</organism>
<feature type="compositionally biased region" description="Pro residues" evidence="1">
    <location>
        <begin position="407"/>
        <end position="424"/>
    </location>
</feature>
<dbReference type="InterPro" id="IPR036514">
    <property type="entry name" value="SGNH_hydro_sf"/>
</dbReference>
<dbReference type="Proteomes" id="UP001497392">
    <property type="component" value="Unassembled WGS sequence"/>
</dbReference>
<accession>A0ABP1G470</accession>
<keyword evidence="4" id="KW-1185">Reference proteome</keyword>
<protein>
    <submittedName>
        <fullName evidence="3">G8991 protein</fullName>
    </submittedName>
</protein>
<feature type="compositionally biased region" description="Polar residues" evidence="1">
    <location>
        <begin position="227"/>
        <end position="251"/>
    </location>
</feature>
<sequence length="641" mass="64744">MMSSLVTAACLISALCWGTAAATDSVQEGNGTPDLKLLFVGNSLLYYNGGAYKVVAGLLHNHFPNATIQADQVVGPNYMLSQHLQQAQTPGTAQYQTLAADSKDHWDAVIFQEESQQVALGGDTDRKSSDALKQLAKLAAAKGAKVGVDLTWAWLDGKNPDFPDFKQMQAKVNSGNAANLKDLIAADGIPAFIAPVGLGWLAVDELVDAAKSGAPALVEAEPDEESAQLSMLDQSATAGQSAPSMPAQSPLASPGLSLQSISIKQICQQSAAVEGALSPAQAPLPAAMAPSQAAAAHAASAPGVAATAPMPAAQSKQAAGAAQQLPMRLASAPATHLPTTVASLPFVAGRRLQAAAVSAFSGLRAGSGQSWRAEALLPAAAAARRLLEPQSKEAAVFIYGAEAEAPAPSPATAPSPEAPLPGVPSPASAASEVEQEGYPKEGPSEGAPAPANKAAPSPAASPDSSHAPAPAASVKEGAEAPAKEASTPSKGAPSPAESPASAPSPLRAALVEEEPTLEHESMTVLKNAAGAPAPAEAAAVEGSTGGLCTSGTLPAGTSTFAEMYASDGNHPSNAGTYLEGLIIASSITGCRMKGNGFTFGLEPKWYSFLQELSDAIVFEATPAQFPPYPWSSAGPKCALKP</sequence>
<gene>
    <name evidence="3" type="primary">g8991</name>
    <name evidence="3" type="ORF">VP750_LOCUS8071</name>
</gene>
<feature type="chain" id="PRO_5045116243" evidence="2">
    <location>
        <begin position="23"/>
        <end position="641"/>
    </location>
</feature>
<name>A0ABP1G470_9CHLO</name>
<evidence type="ECO:0000256" key="1">
    <source>
        <dbReference type="SAM" id="MobiDB-lite"/>
    </source>
</evidence>
<feature type="region of interest" description="Disordered" evidence="1">
    <location>
        <begin position="222"/>
        <end position="253"/>
    </location>
</feature>
<evidence type="ECO:0000313" key="4">
    <source>
        <dbReference type="Proteomes" id="UP001497392"/>
    </source>
</evidence>
<feature type="compositionally biased region" description="Low complexity" evidence="1">
    <location>
        <begin position="488"/>
        <end position="505"/>
    </location>
</feature>
<dbReference type="Gene3D" id="3.40.50.1110">
    <property type="entry name" value="SGNH hydrolase"/>
    <property type="match status" value="2"/>
</dbReference>
<reference evidence="3 4" key="1">
    <citation type="submission" date="2024-06" db="EMBL/GenBank/DDBJ databases">
        <authorList>
            <person name="Kraege A."/>
            <person name="Thomma B."/>
        </authorList>
    </citation>
    <scope>NUCLEOTIDE SEQUENCE [LARGE SCALE GENOMIC DNA]</scope>
</reference>
<feature type="compositionally biased region" description="Low complexity" evidence="1">
    <location>
        <begin position="447"/>
        <end position="473"/>
    </location>
</feature>
<feature type="signal peptide" evidence="2">
    <location>
        <begin position="1"/>
        <end position="22"/>
    </location>
</feature>
<dbReference type="EMBL" id="CAXHTA020000016">
    <property type="protein sequence ID" value="CAL5226165.1"/>
    <property type="molecule type" value="Genomic_DNA"/>
</dbReference>
<evidence type="ECO:0000256" key="2">
    <source>
        <dbReference type="SAM" id="SignalP"/>
    </source>
</evidence>
<keyword evidence="2" id="KW-0732">Signal</keyword>
<proteinExistence type="predicted"/>
<comment type="caution">
    <text evidence="3">The sequence shown here is derived from an EMBL/GenBank/DDBJ whole genome shotgun (WGS) entry which is preliminary data.</text>
</comment>
<evidence type="ECO:0000313" key="3">
    <source>
        <dbReference type="EMBL" id="CAL5226165.1"/>
    </source>
</evidence>
<feature type="region of interest" description="Disordered" evidence="1">
    <location>
        <begin position="405"/>
        <end position="505"/>
    </location>
</feature>